<accession>A0A2S2E0T2</accession>
<dbReference type="KEGG" id="salh:HMF8227_00646"/>
<dbReference type="RefSeq" id="WP_109338811.1">
    <property type="nucleotide sequence ID" value="NZ_CP029347.1"/>
</dbReference>
<reference evidence="1 2" key="1">
    <citation type="submission" date="2018-05" db="EMBL/GenBank/DDBJ databases">
        <title>Salinimonas sp. HMF8227 Genome sequencing and assembly.</title>
        <authorList>
            <person name="Kang H."/>
            <person name="Kang J."/>
            <person name="Cha I."/>
            <person name="Kim H."/>
            <person name="Joh K."/>
        </authorList>
    </citation>
    <scope>NUCLEOTIDE SEQUENCE [LARGE SCALE GENOMIC DNA]</scope>
    <source>
        <strain evidence="1 2">HMF8227</strain>
    </source>
</reference>
<dbReference type="AlphaFoldDB" id="A0A2S2E0T2"/>
<proteinExistence type="predicted"/>
<organism evidence="1 2">
    <name type="scientific">Saliniradius amylolyticus</name>
    <dbReference type="NCBI Taxonomy" id="2183582"/>
    <lineage>
        <taxon>Bacteria</taxon>
        <taxon>Pseudomonadati</taxon>
        <taxon>Pseudomonadota</taxon>
        <taxon>Gammaproteobacteria</taxon>
        <taxon>Alteromonadales</taxon>
        <taxon>Alteromonadaceae</taxon>
        <taxon>Saliniradius</taxon>
    </lineage>
</organism>
<dbReference type="EMBL" id="CP029347">
    <property type="protein sequence ID" value="AWL11142.1"/>
    <property type="molecule type" value="Genomic_DNA"/>
</dbReference>
<dbReference type="SMART" id="SM01234">
    <property type="entry name" value="Haemolytic"/>
    <property type="match status" value="1"/>
</dbReference>
<dbReference type="Proteomes" id="UP000245728">
    <property type="component" value="Chromosome"/>
</dbReference>
<dbReference type="OrthoDB" id="9156153at2"/>
<dbReference type="Pfam" id="PF01809">
    <property type="entry name" value="YidD"/>
    <property type="match status" value="1"/>
</dbReference>
<protein>
    <submittedName>
        <fullName evidence="1">Membrane protein insertion efficiency factor</fullName>
    </submittedName>
</protein>
<evidence type="ECO:0000313" key="2">
    <source>
        <dbReference type="Proteomes" id="UP000245728"/>
    </source>
</evidence>
<name>A0A2S2E0T2_9ALTE</name>
<dbReference type="NCBIfam" id="TIGR00278">
    <property type="entry name" value="membrane protein insertion efficiency factor YidD"/>
    <property type="match status" value="1"/>
</dbReference>
<dbReference type="InterPro" id="IPR002696">
    <property type="entry name" value="Membr_insert_effic_factor_YidD"/>
</dbReference>
<gene>
    <name evidence="1" type="ORF">HMF8227_00646</name>
</gene>
<evidence type="ECO:0000313" key="1">
    <source>
        <dbReference type="EMBL" id="AWL11142.1"/>
    </source>
</evidence>
<sequence length="78" mass="8841">MVKRAILAAIRRYQANGGARHYFGIECNFTPSCSAYTYQAIEQLGVIKGIYTGLKRIGRCTNRDCVEKIPDPFVKERL</sequence>
<keyword evidence="2" id="KW-1185">Reference proteome</keyword>